<dbReference type="Pfam" id="PF12867">
    <property type="entry name" value="DinB_2"/>
    <property type="match status" value="1"/>
</dbReference>
<dbReference type="InterPro" id="IPR034660">
    <property type="entry name" value="DinB/YfiT-like"/>
</dbReference>
<reference evidence="2 3" key="2">
    <citation type="submission" date="2019-01" db="EMBL/GenBank/DDBJ databases">
        <title>Tautonia sociabilis, a novel thermotolerant planctomycete of Isosphaeraceae family, isolated from a 4000 m deep subterranean habitat.</title>
        <authorList>
            <person name="Kovaleva O.L."/>
            <person name="Elcheninov A.G."/>
            <person name="Van Heerden E."/>
            <person name="Toshchakov S.V."/>
            <person name="Novikov A."/>
            <person name="Bonch-Osmolovskaya E.A."/>
            <person name="Kublanov I.V."/>
        </authorList>
    </citation>
    <scope>NUCLEOTIDE SEQUENCE [LARGE SCALE GENOMIC DNA]</scope>
    <source>
        <strain evidence="2 3">GM2012</strain>
    </source>
</reference>
<dbReference type="AlphaFoldDB" id="A0A432MH96"/>
<organism evidence="2 3">
    <name type="scientific">Tautonia sociabilis</name>
    <dbReference type="NCBI Taxonomy" id="2080755"/>
    <lineage>
        <taxon>Bacteria</taxon>
        <taxon>Pseudomonadati</taxon>
        <taxon>Planctomycetota</taxon>
        <taxon>Planctomycetia</taxon>
        <taxon>Isosphaerales</taxon>
        <taxon>Isosphaeraceae</taxon>
        <taxon>Tautonia</taxon>
    </lineage>
</organism>
<sequence>MTIDVLIDRFENGGPLLAYSITNLSRAHEAARPGPGSWSIAELVVHLLDSDLVGGDRIKRVIAEENPTLLAYDENAWLSRLGYQDLPIEEAVSMFVANRRWIARILRTLPESDFARAGNHTEKGRLTLAELVLGYVGHLDHHLTFLYAKRGNLGMAVYPRYSYALE</sequence>
<comment type="caution">
    <text evidence="2">The sequence shown here is derived from an EMBL/GenBank/DDBJ whole genome shotgun (WGS) entry which is preliminary data.</text>
</comment>
<reference evidence="2 3" key="1">
    <citation type="submission" date="2018-12" db="EMBL/GenBank/DDBJ databases">
        <authorList>
            <person name="Toschakov S.V."/>
        </authorList>
    </citation>
    <scope>NUCLEOTIDE SEQUENCE [LARGE SCALE GENOMIC DNA]</scope>
    <source>
        <strain evidence="2 3">GM2012</strain>
    </source>
</reference>
<protein>
    <recommendedName>
        <fullName evidence="1">DinB-like domain-containing protein</fullName>
    </recommendedName>
</protein>
<dbReference type="RefSeq" id="WP_126726461.1">
    <property type="nucleotide sequence ID" value="NZ_RYZH01000031.1"/>
</dbReference>
<accession>A0A432MH96</accession>
<dbReference type="SUPFAM" id="SSF109854">
    <property type="entry name" value="DinB/YfiT-like putative metalloenzymes"/>
    <property type="match status" value="1"/>
</dbReference>
<dbReference type="Gene3D" id="1.20.120.450">
    <property type="entry name" value="dinb family like domain"/>
    <property type="match status" value="1"/>
</dbReference>
<dbReference type="OrthoDB" id="9793216at2"/>
<feature type="domain" description="DinB-like" evidence="1">
    <location>
        <begin position="22"/>
        <end position="144"/>
    </location>
</feature>
<name>A0A432MH96_9BACT</name>
<evidence type="ECO:0000313" key="2">
    <source>
        <dbReference type="EMBL" id="RUL86463.1"/>
    </source>
</evidence>
<dbReference type="Proteomes" id="UP000280296">
    <property type="component" value="Unassembled WGS sequence"/>
</dbReference>
<keyword evidence="3" id="KW-1185">Reference proteome</keyword>
<gene>
    <name evidence="2" type="ORF">TsocGM_15945</name>
</gene>
<evidence type="ECO:0000313" key="3">
    <source>
        <dbReference type="Proteomes" id="UP000280296"/>
    </source>
</evidence>
<evidence type="ECO:0000259" key="1">
    <source>
        <dbReference type="Pfam" id="PF12867"/>
    </source>
</evidence>
<dbReference type="EMBL" id="RYZH01000031">
    <property type="protein sequence ID" value="RUL86463.1"/>
    <property type="molecule type" value="Genomic_DNA"/>
</dbReference>
<proteinExistence type="predicted"/>
<dbReference type="InterPro" id="IPR024775">
    <property type="entry name" value="DinB-like"/>
</dbReference>